<evidence type="ECO:0000256" key="3">
    <source>
        <dbReference type="ARBA" id="ARBA00022741"/>
    </source>
</evidence>
<organism evidence="7 8">
    <name type="scientific">Aerococcus viridans</name>
    <dbReference type="NCBI Taxonomy" id="1377"/>
    <lineage>
        <taxon>Bacteria</taxon>
        <taxon>Bacillati</taxon>
        <taxon>Bacillota</taxon>
        <taxon>Bacilli</taxon>
        <taxon>Lactobacillales</taxon>
        <taxon>Aerococcaceae</taxon>
        <taxon>Aerococcus</taxon>
    </lineage>
</organism>
<evidence type="ECO:0000259" key="6">
    <source>
        <dbReference type="PROSITE" id="PS50893"/>
    </source>
</evidence>
<dbReference type="GO" id="GO:0016887">
    <property type="term" value="F:ATP hydrolysis activity"/>
    <property type="evidence" value="ECO:0007669"/>
    <property type="project" value="InterPro"/>
</dbReference>
<dbReference type="InterPro" id="IPR027417">
    <property type="entry name" value="P-loop_NTPase"/>
</dbReference>
<dbReference type="EMBL" id="NBTM02000001">
    <property type="protein sequence ID" value="PNL91362.1"/>
    <property type="molecule type" value="Genomic_DNA"/>
</dbReference>
<dbReference type="Pfam" id="PF00005">
    <property type="entry name" value="ABC_tran"/>
    <property type="match status" value="1"/>
</dbReference>
<gene>
    <name evidence="7" type="ORF">A6J77_003610</name>
</gene>
<accession>A0A2J9PLZ7</accession>
<dbReference type="RefSeq" id="WP_083068288.1">
    <property type="nucleotide sequence ID" value="NZ_JALXKY010000009.1"/>
</dbReference>
<proteinExistence type="inferred from homology"/>
<dbReference type="AlphaFoldDB" id="A0A2J9PLZ7"/>
<feature type="domain" description="ABC transporter" evidence="6">
    <location>
        <begin position="5"/>
        <end position="239"/>
    </location>
</feature>
<evidence type="ECO:0000313" key="7">
    <source>
        <dbReference type="EMBL" id="PNL91362.1"/>
    </source>
</evidence>
<evidence type="ECO:0000256" key="1">
    <source>
        <dbReference type="ARBA" id="ARBA00005417"/>
    </source>
</evidence>
<evidence type="ECO:0000256" key="2">
    <source>
        <dbReference type="ARBA" id="ARBA00022448"/>
    </source>
</evidence>
<dbReference type="PANTHER" id="PTHR43117">
    <property type="entry name" value="OSMOPROTECTANT IMPORT ATP-BINDING PROTEIN OSMV"/>
    <property type="match status" value="1"/>
</dbReference>
<dbReference type="GO" id="GO:0015418">
    <property type="term" value="F:ABC-type quaternary ammonium compound transporting activity"/>
    <property type="evidence" value="ECO:0007669"/>
    <property type="project" value="UniProtKB-EC"/>
</dbReference>
<reference evidence="8" key="1">
    <citation type="submission" date="2017-12" db="EMBL/GenBank/DDBJ databases">
        <title>FDA dAtabase for Regulatory Grade micrObial Sequences (FDA-ARGOS): Supporting development and validation of Infectious Disease Dx tests.</title>
        <authorList>
            <person name="Hoffmann M."/>
            <person name="Allard M."/>
            <person name="Evans P."/>
            <person name="Brown E."/>
            <person name="Tallon L."/>
            <person name="Sadzewicz L."/>
            <person name="Sengamalay N."/>
            <person name="Ott S."/>
            <person name="Godinez A."/>
            <person name="Nagaraj S."/>
            <person name="Vavikolanu K."/>
            <person name="Aluvathingal J."/>
            <person name="Nadendla S."/>
            <person name="Sichtig H."/>
        </authorList>
    </citation>
    <scope>NUCLEOTIDE SEQUENCE [LARGE SCALE GENOMIC DNA]</scope>
    <source>
        <strain evidence="8">FDAARGOS_249</strain>
    </source>
</reference>
<dbReference type="SMART" id="SM00382">
    <property type="entry name" value="AAA"/>
    <property type="match status" value="1"/>
</dbReference>
<dbReference type="PROSITE" id="PS50893">
    <property type="entry name" value="ABC_TRANSPORTER_2"/>
    <property type="match status" value="1"/>
</dbReference>
<evidence type="ECO:0000256" key="5">
    <source>
        <dbReference type="ARBA" id="ARBA00066388"/>
    </source>
</evidence>
<sequence>MASIIEFKDVEKAYEDKRVIDDLNLTIHEGEFFVLVGPSGSGKTTSLKMVNGLTEPTGGDVYFKGQKIKDHDIEKMRWNMGYVLQKIALFPTMNVSENIDVIPEMIGWPKEKRVARIDELLNLVGLDPEIYRNRPVDELSGGEQQRIGILRAIAAEPDIILMDEPFSALDPISRNQLQDLVVDIHQRLKTTILFVTHDMDEAIKLADRIGIMNQGRLIQVDTAQEILTNPENQVVASLFNQEKEDVFGLNIFRPDIQPLSGDHPDYPQIDIASHQKDLYALLAADEVVEITENDTSLGTLDRQAVFARLKSI</sequence>
<dbReference type="SUPFAM" id="SSF52540">
    <property type="entry name" value="P-loop containing nucleoside triphosphate hydrolases"/>
    <property type="match status" value="1"/>
</dbReference>
<protein>
    <recommendedName>
        <fullName evidence="5">ABC-type quaternary amine transporter</fullName>
        <ecNumber evidence="5">7.6.2.9</ecNumber>
    </recommendedName>
</protein>
<dbReference type="Proteomes" id="UP000192813">
    <property type="component" value="Unassembled WGS sequence"/>
</dbReference>
<dbReference type="FunFam" id="3.40.50.300:FF:000425">
    <property type="entry name" value="Probable ABC transporter, ATP-binding subunit"/>
    <property type="match status" value="1"/>
</dbReference>
<dbReference type="GO" id="GO:0005524">
    <property type="term" value="F:ATP binding"/>
    <property type="evidence" value="ECO:0007669"/>
    <property type="project" value="UniProtKB-KW"/>
</dbReference>
<comment type="caution">
    <text evidence="7">The sequence shown here is derived from an EMBL/GenBank/DDBJ whole genome shotgun (WGS) entry which is preliminary data.</text>
</comment>
<dbReference type="InterPro" id="IPR003439">
    <property type="entry name" value="ABC_transporter-like_ATP-bd"/>
</dbReference>
<evidence type="ECO:0000256" key="4">
    <source>
        <dbReference type="ARBA" id="ARBA00022840"/>
    </source>
</evidence>
<keyword evidence="3" id="KW-0547">Nucleotide-binding</keyword>
<dbReference type="EC" id="7.6.2.9" evidence="5"/>
<evidence type="ECO:0000313" key="8">
    <source>
        <dbReference type="Proteomes" id="UP000192813"/>
    </source>
</evidence>
<keyword evidence="4 7" id="KW-0067">ATP-binding</keyword>
<dbReference type="InterPro" id="IPR003593">
    <property type="entry name" value="AAA+_ATPase"/>
</dbReference>
<dbReference type="PROSITE" id="PS00211">
    <property type="entry name" value="ABC_TRANSPORTER_1"/>
    <property type="match status" value="1"/>
</dbReference>
<name>A0A2J9PLZ7_9LACT</name>
<dbReference type="Gene3D" id="3.40.50.300">
    <property type="entry name" value="P-loop containing nucleotide triphosphate hydrolases"/>
    <property type="match status" value="1"/>
</dbReference>
<dbReference type="PANTHER" id="PTHR43117:SF4">
    <property type="entry name" value="OSMOPROTECTANT IMPORT ATP-BINDING PROTEIN OSMV"/>
    <property type="match status" value="1"/>
</dbReference>
<keyword evidence="2" id="KW-0813">Transport</keyword>
<dbReference type="InterPro" id="IPR017871">
    <property type="entry name" value="ABC_transporter-like_CS"/>
</dbReference>
<comment type="similarity">
    <text evidence="1">Belongs to the ABC transporter superfamily.</text>
</comment>